<evidence type="ECO:0000256" key="3">
    <source>
        <dbReference type="ARBA" id="ARBA00022691"/>
    </source>
</evidence>
<evidence type="ECO:0000313" key="6">
    <source>
        <dbReference type="Proteomes" id="UP001320420"/>
    </source>
</evidence>
<evidence type="ECO:0000256" key="1">
    <source>
        <dbReference type="ARBA" id="ARBA00022603"/>
    </source>
</evidence>
<dbReference type="InterPro" id="IPR001077">
    <property type="entry name" value="COMT_C"/>
</dbReference>
<dbReference type="EMBL" id="JAKJXP020000108">
    <property type="protein sequence ID" value="KAK7745605.1"/>
    <property type="molecule type" value="Genomic_DNA"/>
</dbReference>
<sequence length="293" mass="32325">MESSSTSPRIVELAAKISASVSQIQELLSSQGVPSPSFTENSPERLPANTLHLQDAVLDATTELHELLMEPVRLIFKFCATTNMAGIDAISRFGFANAVPIEDAIQKWPSSEEANHTGFSLANNSEKSAFELLTADHARAMRLQGGIDAHDHFAGWAAADVVELYDWASLGEALVCHVGGHRGDVATLLAKSFKNLKFLVQDTNKVISGAEAGVLNDLKSRIKFKSHDLFEPQIEQADVYFLRLVFQIRNDKETLKILKTQIPALRHGAKILIMEIVMPEPGAIPVWRDREMR</sequence>
<accession>A0AAN9UCK3</accession>
<reference evidence="5 6" key="1">
    <citation type="submission" date="2024-02" db="EMBL/GenBank/DDBJ databases">
        <title>De novo assembly and annotation of 12 fungi associated with fruit tree decline syndrome in Ontario, Canada.</title>
        <authorList>
            <person name="Sulman M."/>
            <person name="Ellouze W."/>
            <person name="Ilyukhin E."/>
        </authorList>
    </citation>
    <scope>NUCLEOTIDE SEQUENCE [LARGE SCALE GENOMIC DNA]</scope>
    <source>
        <strain evidence="5 6">M11/M66-122</strain>
    </source>
</reference>
<keyword evidence="3" id="KW-0949">S-adenosyl-L-methionine</keyword>
<dbReference type="SUPFAM" id="SSF53335">
    <property type="entry name" value="S-adenosyl-L-methionine-dependent methyltransferases"/>
    <property type="match status" value="1"/>
</dbReference>
<gene>
    <name evidence="5" type="ORF">SLS62_009783</name>
</gene>
<evidence type="ECO:0000259" key="4">
    <source>
        <dbReference type="Pfam" id="PF00891"/>
    </source>
</evidence>
<keyword evidence="6" id="KW-1185">Reference proteome</keyword>
<dbReference type="PANTHER" id="PTHR43712:SF12">
    <property type="entry name" value="STERIGMATOCYSTIN 8-O-METHYLTRANSFERASE"/>
    <property type="match status" value="1"/>
</dbReference>
<dbReference type="GO" id="GO:0008171">
    <property type="term" value="F:O-methyltransferase activity"/>
    <property type="evidence" value="ECO:0007669"/>
    <property type="project" value="InterPro"/>
</dbReference>
<organism evidence="5 6">
    <name type="scientific">Diatrype stigma</name>
    <dbReference type="NCBI Taxonomy" id="117547"/>
    <lineage>
        <taxon>Eukaryota</taxon>
        <taxon>Fungi</taxon>
        <taxon>Dikarya</taxon>
        <taxon>Ascomycota</taxon>
        <taxon>Pezizomycotina</taxon>
        <taxon>Sordariomycetes</taxon>
        <taxon>Xylariomycetidae</taxon>
        <taxon>Xylariales</taxon>
        <taxon>Diatrypaceae</taxon>
        <taxon>Diatrype</taxon>
    </lineage>
</organism>
<protein>
    <recommendedName>
        <fullName evidence="4">O-methyltransferase C-terminal domain-containing protein</fullName>
    </recommendedName>
</protein>
<comment type="caution">
    <text evidence="5">The sequence shown here is derived from an EMBL/GenBank/DDBJ whole genome shotgun (WGS) entry which is preliminary data.</text>
</comment>
<dbReference type="Gene3D" id="3.40.50.150">
    <property type="entry name" value="Vaccinia Virus protein VP39"/>
    <property type="match status" value="1"/>
</dbReference>
<keyword evidence="2" id="KW-0808">Transferase</keyword>
<dbReference type="GO" id="GO:0032259">
    <property type="term" value="P:methylation"/>
    <property type="evidence" value="ECO:0007669"/>
    <property type="project" value="UniProtKB-KW"/>
</dbReference>
<feature type="domain" description="O-methyltransferase C-terminal" evidence="4">
    <location>
        <begin position="129"/>
        <end position="281"/>
    </location>
</feature>
<dbReference type="Proteomes" id="UP001320420">
    <property type="component" value="Unassembled WGS sequence"/>
</dbReference>
<dbReference type="Pfam" id="PF00891">
    <property type="entry name" value="Methyltransf_2"/>
    <property type="match status" value="1"/>
</dbReference>
<dbReference type="InterPro" id="IPR016461">
    <property type="entry name" value="COMT-like"/>
</dbReference>
<dbReference type="PANTHER" id="PTHR43712">
    <property type="entry name" value="PUTATIVE (AFU_ORTHOLOGUE AFUA_4G14580)-RELATED"/>
    <property type="match status" value="1"/>
</dbReference>
<dbReference type="AlphaFoldDB" id="A0AAN9UCK3"/>
<evidence type="ECO:0000313" key="5">
    <source>
        <dbReference type="EMBL" id="KAK7745605.1"/>
    </source>
</evidence>
<dbReference type="InterPro" id="IPR029063">
    <property type="entry name" value="SAM-dependent_MTases_sf"/>
</dbReference>
<keyword evidence="1" id="KW-0489">Methyltransferase</keyword>
<evidence type="ECO:0000256" key="2">
    <source>
        <dbReference type="ARBA" id="ARBA00022679"/>
    </source>
</evidence>
<name>A0AAN9UCK3_9PEZI</name>
<proteinExistence type="predicted"/>
<dbReference type="PROSITE" id="PS51683">
    <property type="entry name" value="SAM_OMT_II"/>
    <property type="match status" value="1"/>
</dbReference>